<evidence type="ECO:0000256" key="7">
    <source>
        <dbReference type="ARBA" id="ARBA00023049"/>
    </source>
</evidence>
<name>A0ABU5NB21_9RICK</name>
<dbReference type="InterPro" id="IPR007340">
    <property type="entry name" value="LysM_Opacity-associatedA"/>
</dbReference>
<dbReference type="Proteomes" id="UP001291687">
    <property type="component" value="Unassembled WGS sequence"/>
</dbReference>
<dbReference type="InterPro" id="IPR050570">
    <property type="entry name" value="Cell_wall_metabolism_enzyme"/>
</dbReference>
<dbReference type="CDD" id="cd12797">
    <property type="entry name" value="M23_peptidase"/>
    <property type="match status" value="1"/>
</dbReference>
<proteinExistence type="predicted"/>
<reference evidence="10 11" key="1">
    <citation type="submission" date="2023-03" db="EMBL/GenBank/DDBJ databases">
        <title>Host association and intracellularity evolved multiple times independently in the Rickettsiales.</title>
        <authorList>
            <person name="Castelli M."/>
            <person name="Nardi T."/>
            <person name="Gammuto L."/>
            <person name="Bellinzona G."/>
            <person name="Sabaneyeva E."/>
            <person name="Potekhin A."/>
            <person name="Serra V."/>
            <person name="Petroni G."/>
            <person name="Sassera D."/>
        </authorList>
    </citation>
    <scope>NUCLEOTIDE SEQUENCE [LARGE SCALE GENOMIC DNA]</scope>
    <source>
        <strain evidence="10 11">Sr 2-6</strain>
    </source>
</reference>
<evidence type="ECO:0000256" key="2">
    <source>
        <dbReference type="ARBA" id="ARBA00004196"/>
    </source>
</evidence>
<dbReference type="Gene3D" id="2.70.70.10">
    <property type="entry name" value="Glucose Permease (Domain IIA)"/>
    <property type="match status" value="1"/>
</dbReference>
<evidence type="ECO:0000256" key="6">
    <source>
        <dbReference type="ARBA" id="ARBA00022833"/>
    </source>
</evidence>
<dbReference type="InterPro" id="IPR011055">
    <property type="entry name" value="Dup_hybrid_motif"/>
</dbReference>
<keyword evidence="4" id="KW-0479">Metal-binding</keyword>
<evidence type="ECO:0000256" key="1">
    <source>
        <dbReference type="ARBA" id="ARBA00001947"/>
    </source>
</evidence>
<keyword evidence="3" id="KW-0645">Protease</keyword>
<dbReference type="SUPFAM" id="SSF51261">
    <property type="entry name" value="Duplicated hybrid motif"/>
    <property type="match status" value="1"/>
</dbReference>
<dbReference type="Pfam" id="PF01551">
    <property type="entry name" value="Peptidase_M23"/>
    <property type="match status" value="1"/>
</dbReference>
<dbReference type="InterPro" id="IPR016047">
    <property type="entry name" value="M23ase_b-sheet_dom"/>
</dbReference>
<dbReference type="InterPro" id="IPR045834">
    <property type="entry name" value="Csd3_N2"/>
</dbReference>
<keyword evidence="6" id="KW-0862">Zinc</keyword>
<gene>
    <name evidence="10" type="ORF">Megvenef_00271</name>
</gene>
<comment type="subcellular location">
    <subcellularLocation>
        <location evidence="2">Cell envelope</location>
    </subcellularLocation>
</comment>
<evidence type="ECO:0000313" key="10">
    <source>
        <dbReference type="EMBL" id="MEA0970312.1"/>
    </source>
</evidence>
<evidence type="ECO:0000256" key="5">
    <source>
        <dbReference type="ARBA" id="ARBA00022801"/>
    </source>
</evidence>
<evidence type="ECO:0000313" key="11">
    <source>
        <dbReference type="Proteomes" id="UP001291687"/>
    </source>
</evidence>
<dbReference type="Pfam" id="PF19425">
    <property type="entry name" value="Csd3_N2"/>
    <property type="match status" value="1"/>
</dbReference>
<sequence>MTQIIRNLFAYPTFFLFQQVARRASLFLTILIATSAVFLFSDYISDRLPGTLWNMSGDISSGEAEEIVSEVVIEKGDTLSTVLKKQNLSTSEIQNLIKAASTETLLSKLNIGQVLKFYYDVELVEQEESGLVEERLILGRMSIKIDTVRSVEFVRNGDNFVTHNISAPLKKLISKYESTINTSLIASLQETGISTSTIIKLVNAYSHQIDFQRQIKTGDKIVVITEKFVTSDNEFSHHGKILHASLTSAGTDYNIYLYSPSGKEGDVEFFSEEGQSIKSSLLKTPIDVVRISGHFGYRKKHPIHGYGAMHKGLDFAASTGTPIYAAGDGEVQFAGWKSGYGRFVLVKHKNGLSTAYAHASKFANNLKVGSKVKQGDIIAYVGRTGHATGPHLHYEVRVNGKQVNPIEFKSTPSIKLSGSKLSKFNEFKKQVHNLNKKLNSKIELTAAEVPSIKLY</sequence>
<protein>
    <submittedName>
        <fullName evidence="10">M23 family metallopeptidase</fullName>
    </submittedName>
</protein>
<dbReference type="PANTHER" id="PTHR21666:SF288">
    <property type="entry name" value="CELL DIVISION PROTEIN YTFB"/>
    <property type="match status" value="1"/>
</dbReference>
<evidence type="ECO:0000256" key="4">
    <source>
        <dbReference type="ARBA" id="ARBA00022723"/>
    </source>
</evidence>
<dbReference type="RefSeq" id="WP_322776216.1">
    <property type="nucleotide sequence ID" value="NZ_JARJFB010000011.1"/>
</dbReference>
<organism evidence="10 11">
    <name type="scientific">Candidatus Megaera venefica</name>
    <dbReference type="NCBI Taxonomy" id="2055910"/>
    <lineage>
        <taxon>Bacteria</taxon>
        <taxon>Pseudomonadati</taxon>
        <taxon>Pseudomonadota</taxon>
        <taxon>Alphaproteobacteria</taxon>
        <taxon>Rickettsiales</taxon>
        <taxon>Rickettsiaceae</taxon>
        <taxon>Candidatus Megaera</taxon>
    </lineage>
</organism>
<dbReference type="PROSITE" id="PS51782">
    <property type="entry name" value="LYSM"/>
    <property type="match status" value="1"/>
</dbReference>
<keyword evidence="8" id="KW-0812">Transmembrane</keyword>
<dbReference type="InterPro" id="IPR018392">
    <property type="entry name" value="LysM"/>
</dbReference>
<comment type="caution">
    <text evidence="10">The sequence shown here is derived from an EMBL/GenBank/DDBJ whole genome shotgun (WGS) entry which is preliminary data.</text>
</comment>
<comment type="cofactor">
    <cofactor evidence="1">
        <name>Zn(2+)</name>
        <dbReference type="ChEBI" id="CHEBI:29105"/>
    </cofactor>
</comment>
<dbReference type="Pfam" id="PF04225">
    <property type="entry name" value="LysM_OapA"/>
    <property type="match status" value="1"/>
</dbReference>
<feature type="domain" description="LysM" evidence="9">
    <location>
        <begin position="69"/>
        <end position="117"/>
    </location>
</feature>
<accession>A0ABU5NB21</accession>
<keyword evidence="11" id="KW-1185">Reference proteome</keyword>
<dbReference type="EMBL" id="JARJFB010000011">
    <property type="protein sequence ID" value="MEA0970312.1"/>
    <property type="molecule type" value="Genomic_DNA"/>
</dbReference>
<evidence type="ECO:0000259" key="9">
    <source>
        <dbReference type="PROSITE" id="PS51782"/>
    </source>
</evidence>
<keyword evidence="5" id="KW-0378">Hydrolase</keyword>
<evidence type="ECO:0000256" key="3">
    <source>
        <dbReference type="ARBA" id="ARBA00022670"/>
    </source>
</evidence>
<keyword evidence="7" id="KW-0482">Metalloprotease</keyword>
<keyword evidence="8" id="KW-1133">Transmembrane helix</keyword>
<evidence type="ECO:0000256" key="8">
    <source>
        <dbReference type="SAM" id="Phobius"/>
    </source>
</evidence>
<feature type="transmembrane region" description="Helical" evidence="8">
    <location>
        <begin position="20"/>
        <end position="40"/>
    </location>
</feature>
<keyword evidence="8" id="KW-0472">Membrane</keyword>
<dbReference type="PANTHER" id="PTHR21666">
    <property type="entry name" value="PEPTIDASE-RELATED"/>
    <property type="match status" value="1"/>
</dbReference>
<dbReference type="Gene3D" id="3.10.450.350">
    <property type="match status" value="2"/>
</dbReference>